<dbReference type="EMBL" id="LNYL01000051">
    <property type="protein sequence ID" value="KTD24091.1"/>
    <property type="molecule type" value="Genomic_DNA"/>
</dbReference>
<dbReference type="PROSITE" id="PS51257">
    <property type="entry name" value="PROKAR_LIPOPROTEIN"/>
    <property type="match status" value="1"/>
</dbReference>
<accession>A0A0W0VVE1</accession>
<feature type="domain" description="BON" evidence="1">
    <location>
        <begin position="42"/>
        <end position="112"/>
    </location>
</feature>
<dbReference type="PANTHER" id="PTHR34606">
    <property type="entry name" value="BON DOMAIN-CONTAINING PROTEIN"/>
    <property type="match status" value="1"/>
</dbReference>
<dbReference type="RefSeq" id="WP_058453639.1">
    <property type="nucleotide sequence ID" value="NZ_CAAAIB010000001.1"/>
</dbReference>
<keyword evidence="3" id="KW-1185">Reference proteome</keyword>
<dbReference type="Proteomes" id="UP000054908">
    <property type="component" value="Unassembled WGS sequence"/>
</dbReference>
<dbReference type="Pfam" id="PF04972">
    <property type="entry name" value="BON"/>
    <property type="match status" value="2"/>
</dbReference>
<dbReference type="PANTHER" id="PTHR34606:SF4">
    <property type="entry name" value="OUTER MEMBRANE LIPOPROTEIN DOLP"/>
    <property type="match status" value="1"/>
</dbReference>
<protein>
    <submittedName>
        <fullName evidence="2">Hemolysin, lipoprotein</fullName>
    </submittedName>
</protein>
<evidence type="ECO:0000313" key="2">
    <source>
        <dbReference type="EMBL" id="KTD24091.1"/>
    </source>
</evidence>
<dbReference type="AlphaFoldDB" id="A0A0W0VVE1"/>
<reference evidence="2 3" key="1">
    <citation type="submission" date="2015-11" db="EMBL/GenBank/DDBJ databases">
        <title>Genomic analysis of 38 Legionella species identifies large and diverse effector repertoires.</title>
        <authorList>
            <person name="Burstein D."/>
            <person name="Amaro F."/>
            <person name="Zusman T."/>
            <person name="Lifshitz Z."/>
            <person name="Cohen O."/>
            <person name="Gilbert J.A."/>
            <person name="Pupko T."/>
            <person name="Shuman H.A."/>
            <person name="Segal G."/>
        </authorList>
    </citation>
    <scope>NUCLEOTIDE SEQUENCE [LARGE SCALE GENOMIC DNA]</scope>
    <source>
        <strain evidence="2 3">PX-1-G2-E2</strain>
    </source>
</reference>
<dbReference type="InterPro" id="IPR051686">
    <property type="entry name" value="Lipoprotein_DolP"/>
</dbReference>
<proteinExistence type="predicted"/>
<dbReference type="STRING" id="466.Lmac_2964"/>
<dbReference type="InterPro" id="IPR007055">
    <property type="entry name" value="BON_dom"/>
</dbReference>
<gene>
    <name evidence="2" type="ORF">Lmac_2964</name>
</gene>
<dbReference type="Gene3D" id="3.40.1520.20">
    <property type="match status" value="1"/>
</dbReference>
<keyword evidence="2" id="KW-0449">Lipoprotein</keyword>
<sequence length="195" mass="21859">MSKQGRLIILLVGIIMLAGCYSELWTGATLVYDRHHVYKKMDDYRLGAEAGHALFDDQLFKQKGCSIDLAVFNGDILLAGHVPTAKLRQEAVRRVSALSGYRRIINQLDVSAQPNSTLEDSWITAKIRSYIFADAEIDPHAFKVITSDRIVYLMGDVRPQQAERVINIAKSTEGVERVVKLLKYYNLSKQASADS</sequence>
<dbReference type="OrthoDB" id="9783990at2"/>
<feature type="domain" description="BON" evidence="1">
    <location>
        <begin position="119"/>
        <end position="186"/>
    </location>
</feature>
<comment type="caution">
    <text evidence="2">The sequence shown here is derived from an EMBL/GenBank/DDBJ whole genome shotgun (WGS) entry which is preliminary data.</text>
</comment>
<organism evidence="2 3">
    <name type="scientific">Legionella maceachernii</name>
    <dbReference type="NCBI Taxonomy" id="466"/>
    <lineage>
        <taxon>Bacteria</taxon>
        <taxon>Pseudomonadati</taxon>
        <taxon>Pseudomonadota</taxon>
        <taxon>Gammaproteobacteria</taxon>
        <taxon>Legionellales</taxon>
        <taxon>Legionellaceae</taxon>
        <taxon>Legionella</taxon>
    </lineage>
</organism>
<name>A0A0W0VVE1_9GAMM</name>
<evidence type="ECO:0000313" key="3">
    <source>
        <dbReference type="Proteomes" id="UP000054908"/>
    </source>
</evidence>
<evidence type="ECO:0000259" key="1">
    <source>
        <dbReference type="PROSITE" id="PS50914"/>
    </source>
</evidence>
<dbReference type="PATRIC" id="fig|466.6.peg.3177"/>
<dbReference type="PROSITE" id="PS50914">
    <property type="entry name" value="BON"/>
    <property type="match status" value="2"/>
</dbReference>